<accession>A0ABP8FXG6</accession>
<dbReference type="Pfam" id="PF00754">
    <property type="entry name" value="F5_F8_type_C"/>
    <property type="match status" value="1"/>
</dbReference>
<protein>
    <recommendedName>
        <fullName evidence="5">DUF1735 domain-containing protein</fullName>
    </recommendedName>
</protein>
<feature type="domain" description="BT-3987-like N-terminal" evidence="2">
    <location>
        <begin position="52"/>
        <end position="154"/>
    </location>
</feature>
<dbReference type="EMBL" id="BAABFN010000005">
    <property type="protein sequence ID" value="GAA4313044.1"/>
    <property type="molecule type" value="Genomic_DNA"/>
</dbReference>
<dbReference type="SUPFAM" id="SSF49785">
    <property type="entry name" value="Galactose-binding domain-like"/>
    <property type="match status" value="1"/>
</dbReference>
<evidence type="ECO:0000259" key="2">
    <source>
        <dbReference type="Pfam" id="PF08522"/>
    </source>
</evidence>
<dbReference type="Gene3D" id="2.60.120.260">
    <property type="entry name" value="Galactose-binding domain-like"/>
    <property type="match status" value="1"/>
</dbReference>
<dbReference type="Proteomes" id="UP001501207">
    <property type="component" value="Unassembled WGS sequence"/>
</dbReference>
<gene>
    <name evidence="3" type="ORF">GCM10023143_23050</name>
</gene>
<dbReference type="Pfam" id="PF08522">
    <property type="entry name" value="BT_3987-like_N"/>
    <property type="match status" value="1"/>
</dbReference>
<evidence type="ECO:0000259" key="1">
    <source>
        <dbReference type="Pfam" id="PF00754"/>
    </source>
</evidence>
<name>A0ABP8FXG6_9BACT</name>
<dbReference type="InterPro" id="IPR000421">
    <property type="entry name" value="FA58C"/>
</dbReference>
<dbReference type="Gene3D" id="2.60.40.1740">
    <property type="entry name" value="hypothetical protein (bacova_03559)"/>
    <property type="match status" value="2"/>
</dbReference>
<reference evidence="4" key="1">
    <citation type="journal article" date="2019" name="Int. J. Syst. Evol. Microbiol.">
        <title>The Global Catalogue of Microorganisms (GCM) 10K type strain sequencing project: providing services to taxonomists for standard genome sequencing and annotation.</title>
        <authorList>
            <consortium name="The Broad Institute Genomics Platform"/>
            <consortium name="The Broad Institute Genome Sequencing Center for Infectious Disease"/>
            <person name="Wu L."/>
            <person name="Ma J."/>
        </authorList>
    </citation>
    <scope>NUCLEOTIDE SEQUENCE [LARGE SCALE GENOMIC DNA]</scope>
    <source>
        <strain evidence="4">JCM 17664</strain>
    </source>
</reference>
<keyword evidence="4" id="KW-1185">Reference proteome</keyword>
<organism evidence="3 4">
    <name type="scientific">Compostibacter hankyongensis</name>
    <dbReference type="NCBI Taxonomy" id="1007089"/>
    <lineage>
        <taxon>Bacteria</taxon>
        <taxon>Pseudomonadati</taxon>
        <taxon>Bacteroidota</taxon>
        <taxon>Chitinophagia</taxon>
        <taxon>Chitinophagales</taxon>
        <taxon>Chitinophagaceae</taxon>
        <taxon>Compostibacter</taxon>
    </lineage>
</organism>
<feature type="domain" description="F5/8 type C" evidence="1">
    <location>
        <begin position="339"/>
        <end position="448"/>
    </location>
</feature>
<dbReference type="InterPro" id="IPR013728">
    <property type="entry name" value="BT_3987-like_N"/>
</dbReference>
<evidence type="ECO:0000313" key="3">
    <source>
        <dbReference type="EMBL" id="GAA4313044.1"/>
    </source>
</evidence>
<dbReference type="RefSeq" id="WP_344979415.1">
    <property type="nucleotide sequence ID" value="NZ_BAABFN010000005.1"/>
</dbReference>
<proteinExistence type="predicted"/>
<evidence type="ECO:0008006" key="5">
    <source>
        <dbReference type="Google" id="ProtNLM"/>
    </source>
</evidence>
<evidence type="ECO:0000313" key="4">
    <source>
        <dbReference type="Proteomes" id="UP001501207"/>
    </source>
</evidence>
<dbReference type="InterPro" id="IPR008979">
    <property type="entry name" value="Galactose-bd-like_sf"/>
</dbReference>
<comment type="caution">
    <text evidence="3">The sequence shown here is derived from an EMBL/GenBank/DDBJ whole genome shotgun (WGS) entry which is preliminary data.</text>
</comment>
<sequence>MTRRLRALHFQLATLTVLTVVSCKKQDSFHDETLPNVAAAFSTTNGRINVPSGNNFSKDPDKVTIPVKIGLSGSAPKIFSVDVAVDEDTANQLVESKVLQNAVVLPSQYYSLPQTVNLRFGSDTASFDVKVSQGAIENYYGKDLILALRLTAPTKGNTLDAQKSTAIMVLHTTGISRPEDIHFVYFTDAGHQLKVPTQLNYTMDQSNLIVPVTLSLGGTAGSAFTVVLKDAPDTVQTLIDDHTLTNTVLLGSGDFSLPNPVKFDANKNTATFNLSVKLDALKNHMNEQVALGLTLGNPTSHLLDSSRSTFVVVMDPIHLIETDITNQGTYTVQFENTTNANESSPKLVDNDINTKFLLFDFTSAWMQLQFATPQTTGVYTMTSGNDSPGRDPKDWQLLGSNDGLHWTVIDDQKGQTFSDRKQTKRYIIDNTVAFSYYRLNIQKNNGDGLFQLSEWRLLKRP</sequence>
<dbReference type="PROSITE" id="PS51257">
    <property type="entry name" value="PROKAR_LIPOPROTEIN"/>
    <property type="match status" value="1"/>
</dbReference>